<keyword evidence="1" id="KW-0646">Protease inhibitor</keyword>
<evidence type="ECO:0000256" key="4">
    <source>
        <dbReference type="SAM" id="Phobius"/>
    </source>
</evidence>
<dbReference type="EMBL" id="CAJEWN010000363">
    <property type="protein sequence ID" value="CAD2180160.1"/>
    <property type="molecule type" value="Genomic_DNA"/>
</dbReference>
<sequence>MIFLTFLYLNLIIFIFLISKICNGIMLCEVQGTCLKCPDGHISHFICRNNEDCFREEYCYLKRGFCCLNKNNSTNSSLSKIILNKCPDGSRFGKLCKIDVDCLFKDEICIEGKCCPSCRQRRLLALRELRSIGISFFNKEEEENKREEEFIPQCNDDGKYFRPMQCIAHSGECFCVDKFGRKNIKNNLLKENILNCSIIREKEEEINKENNNKLISNTKIALNKDKEIINNNNCTDPLREFHNCGSVCPISCFSKNNLFKCPQQEQCMKGCFCRLPFVLLDYSKPFNSPCVLPSECPLLSFTSDLNKWNNGGFFPSFTPTTTKTNKQQLTNNYLKNKCKDSLKNYQNCGSACPAGCGRLLLTSPNNLDDDNNNSCSSNCVPGCFCRIPYVLRDPNDLNSECILPKFCPLQQFALLVPQQISSNNSSIKEEILQINSTTQFVVKRNGESEEREKCENDYTKEFLKCGSSCPLGCDQLNRPFRFCSPCISGCFCKNGYIFVNSSEWEISECILPLNCPPPQLFNITKLTAIQEKENCGEALAIANLYNKEGKRIGKLIVKPERDEFGEEINTRKIRLNGEFTTSFSSSNLFLSIHQYSDTTINGCSSIGEPLKLNLKEKEIKEEIPINLNFLNKLIEWNEKFKYGTNPLIGHSVVLKQKEGNLINILSCAVLGIAPSC</sequence>
<dbReference type="Proteomes" id="UP000580250">
    <property type="component" value="Unassembled WGS sequence"/>
</dbReference>
<feature type="transmembrane region" description="Helical" evidence="4">
    <location>
        <begin position="7"/>
        <end position="27"/>
    </location>
</feature>
<dbReference type="OrthoDB" id="6236007at2759"/>
<keyword evidence="4" id="KW-0812">Transmembrane</keyword>
<dbReference type="InterPro" id="IPR002919">
    <property type="entry name" value="TIL_dom"/>
</dbReference>
<evidence type="ECO:0000256" key="1">
    <source>
        <dbReference type="ARBA" id="ARBA00022900"/>
    </source>
</evidence>
<keyword evidence="1" id="KW-0722">Serine protease inhibitor</keyword>
<organism evidence="6 7">
    <name type="scientific">Meloidogyne enterolobii</name>
    <name type="common">Root-knot nematode worm</name>
    <name type="synonym">Meloidogyne mayaguensis</name>
    <dbReference type="NCBI Taxonomy" id="390850"/>
    <lineage>
        <taxon>Eukaryota</taxon>
        <taxon>Metazoa</taxon>
        <taxon>Ecdysozoa</taxon>
        <taxon>Nematoda</taxon>
        <taxon>Chromadorea</taxon>
        <taxon>Rhabditida</taxon>
        <taxon>Tylenchina</taxon>
        <taxon>Tylenchomorpha</taxon>
        <taxon>Tylenchoidea</taxon>
        <taxon>Meloidogynidae</taxon>
        <taxon>Meloidogyninae</taxon>
        <taxon>Meloidogyne</taxon>
    </lineage>
</organism>
<dbReference type="GO" id="GO:0004867">
    <property type="term" value="F:serine-type endopeptidase inhibitor activity"/>
    <property type="evidence" value="ECO:0007669"/>
    <property type="project" value="UniProtKB-KW"/>
</dbReference>
<feature type="domain" description="Thyroglobulin type-1" evidence="5">
    <location>
        <begin position="115"/>
        <end position="196"/>
    </location>
</feature>
<accession>A0A6V7VZ26</accession>
<keyword evidence="4" id="KW-1133">Transmembrane helix</keyword>
<evidence type="ECO:0000313" key="6">
    <source>
        <dbReference type="EMBL" id="CAD2180160.1"/>
    </source>
</evidence>
<dbReference type="Gene3D" id="4.10.800.10">
    <property type="entry name" value="Thyroglobulin type-1"/>
    <property type="match status" value="1"/>
</dbReference>
<reference evidence="6 7" key="1">
    <citation type="submission" date="2020-08" db="EMBL/GenBank/DDBJ databases">
        <authorList>
            <person name="Koutsovoulos G."/>
            <person name="Danchin GJ E."/>
        </authorList>
    </citation>
    <scope>NUCLEOTIDE SEQUENCE [LARGE SCALE GENOMIC DNA]</scope>
</reference>
<dbReference type="SUPFAM" id="SSF57610">
    <property type="entry name" value="Thyroglobulin type-1 domain"/>
    <property type="match status" value="1"/>
</dbReference>
<dbReference type="SUPFAM" id="SSF57567">
    <property type="entry name" value="Serine protease inhibitors"/>
    <property type="match status" value="1"/>
</dbReference>
<dbReference type="InterPro" id="IPR036084">
    <property type="entry name" value="Ser_inhib-like_sf"/>
</dbReference>
<keyword evidence="2 3" id="KW-1015">Disulfide bond</keyword>
<protein>
    <recommendedName>
        <fullName evidence="5">Thyroglobulin type-1 domain-containing protein</fullName>
    </recommendedName>
</protein>
<dbReference type="CDD" id="cd19941">
    <property type="entry name" value="TIL"/>
    <property type="match status" value="3"/>
</dbReference>
<dbReference type="CDD" id="cd00191">
    <property type="entry name" value="TY"/>
    <property type="match status" value="1"/>
</dbReference>
<evidence type="ECO:0000256" key="2">
    <source>
        <dbReference type="ARBA" id="ARBA00023157"/>
    </source>
</evidence>
<evidence type="ECO:0000259" key="5">
    <source>
        <dbReference type="PROSITE" id="PS51162"/>
    </source>
</evidence>
<proteinExistence type="predicted"/>
<evidence type="ECO:0000256" key="3">
    <source>
        <dbReference type="PROSITE-ProRule" id="PRU00500"/>
    </source>
</evidence>
<feature type="disulfide bond" evidence="3">
    <location>
        <begin position="166"/>
        <end position="173"/>
    </location>
</feature>
<dbReference type="PROSITE" id="PS51162">
    <property type="entry name" value="THYROGLOBULIN_1_2"/>
    <property type="match status" value="1"/>
</dbReference>
<gene>
    <name evidence="6" type="ORF">MENT_LOCUS32220</name>
</gene>
<dbReference type="Gene3D" id="2.10.25.10">
    <property type="entry name" value="Laminin"/>
    <property type="match status" value="3"/>
</dbReference>
<dbReference type="Pfam" id="PF01826">
    <property type="entry name" value="TIL"/>
    <property type="match status" value="3"/>
</dbReference>
<comment type="caution">
    <text evidence="6">The sequence shown here is derived from an EMBL/GenBank/DDBJ whole genome shotgun (WGS) entry which is preliminary data.</text>
</comment>
<dbReference type="Pfam" id="PF00086">
    <property type="entry name" value="Thyroglobulin_1"/>
    <property type="match status" value="1"/>
</dbReference>
<dbReference type="InterPro" id="IPR000716">
    <property type="entry name" value="Thyroglobulin_1"/>
</dbReference>
<dbReference type="SMART" id="SM00211">
    <property type="entry name" value="TY"/>
    <property type="match status" value="1"/>
</dbReference>
<dbReference type="InterPro" id="IPR036857">
    <property type="entry name" value="Thyroglobulin_1_sf"/>
</dbReference>
<comment type="caution">
    <text evidence="3">Lacks conserved residue(s) required for the propagation of feature annotation.</text>
</comment>
<name>A0A6V7VZ26_MELEN</name>
<keyword evidence="4" id="KW-0472">Membrane</keyword>
<dbReference type="AlphaFoldDB" id="A0A6V7VZ26"/>
<evidence type="ECO:0000313" key="7">
    <source>
        <dbReference type="Proteomes" id="UP000580250"/>
    </source>
</evidence>